<protein>
    <recommendedName>
        <fullName evidence="4">histidine kinase</fullName>
        <ecNumber evidence="4">2.7.13.3</ecNumber>
    </recommendedName>
</protein>
<dbReference type="InterPro" id="IPR036890">
    <property type="entry name" value="HATPase_C_sf"/>
</dbReference>
<dbReference type="GO" id="GO:0005886">
    <property type="term" value="C:plasma membrane"/>
    <property type="evidence" value="ECO:0007669"/>
    <property type="project" value="UniProtKB-SubCell"/>
</dbReference>
<keyword evidence="8" id="KW-0547">Nucleotide-binding</keyword>
<dbReference type="AlphaFoldDB" id="A0A2G9YUS2"/>
<feature type="transmembrane region" description="Helical" evidence="13">
    <location>
        <begin position="20"/>
        <end position="39"/>
    </location>
</feature>
<dbReference type="SMART" id="SM00387">
    <property type="entry name" value="HATPase_c"/>
    <property type="match status" value="1"/>
</dbReference>
<feature type="domain" description="Histidine kinase" evidence="14">
    <location>
        <begin position="229"/>
        <end position="444"/>
    </location>
</feature>
<name>A0A2G9YUS2_9BACT</name>
<keyword evidence="13" id="KW-0812">Transmembrane</keyword>
<keyword evidence="11" id="KW-0902">Two-component regulatory system</keyword>
<dbReference type="CDD" id="cd16922">
    <property type="entry name" value="HATPase_EvgS-ArcB-TorS-like"/>
    <property type="match status" value="1"/>
</dbReference>
<evidence type="ECO:0000256" key="4">
    <source>
        <dbReference type="ARBA" id="ARBA00012438"/>
    </source>
</evidence>
<dbReference type="InterPro" id="IPR005467">
    <property type="entry name" value="His_kinase_dom"/>
</dbReference>
<dbReference type="GO" id="GO:0005524">
    <property type="term" value="F:ATP binding"/>
    <property type="evidence" value="ECO:0007669"/>
    <property type="project" value="UniProtKB-KW"/>
</dbReference>
<keyword evidence="12 13" id="KW-0472">Membrane</keyword>
<evidence type="ECO:0000256" key="11">
    <source>
        <dbReference type="ARBA" id="ARBA00023012"/>
    </source>
</evidence>
<dbReference type="InterPro" id="IPR003594">
    <property type="entry name" value="HATPase_dom"/>
</dbReference>
<dbReference type="CDD" id="cd00082">
    <property type="entry name" value="HisKA"/>
    <property type="match status" value="1"/>
</dbReference>
<evidence type="ECO:0000313" key="16">
    <source>
        <dbReference type="Proteomes" id="UP000229976"/>
    </source>
</evidence>
<evidence type="ECO:0000256" key="2">
    <source>
        <dbReference type="ARBA" id="ARBA00004236"/>
    </source>
</evidence>
<keyword evidence="10" id="KW-0067">ATP-binding</keyword>
<dbReference type="SUPFAM" id="SSF55874">
    <property type="entry name" value="ATPase domain of HSP90 chaperone/DNA topoisomerase II/histidine kinase"/>
    <property type="match status" value="1"/>
</dbReference>
<dbReference type="Gene3D" id="3.30.565.10">
    <property type="entry name" value="Histidine kinase-like ATPase, C-terminal domain"/>
    <property type="match status" value="1"/>
</dbReference>
<evidence type="ECO:0000256" key="9">
    <source>
        <dbReference type="ARBA" id="ARBA00022777"/>
    </source>
</evidence>
<evidence type="ECO:0000256" key="12">
    <source>
        <dbReference type="ARBA" id="ARBA00023136"/>
    </source>
</evidence>
<dbReference type="Proteomes" id="UP000229976">
    <property type="component" value="Unassembled WGS sequence"/>
</dbReference>
<dbReference type="InterPro" id="IPR004358">
    <property type="entry name" value="Sig_transdc_His_kin-like_C"/>
</dbReference>
<dbReference type="FunFam" id="1.10.287.130:FF:000001">
    <property type="entry name" value="Two-component sensor histidine kinase"/>
    <property type="match status" value="1"/>
</dbReference>
<dbReference type="FunFam" id="3.30.565.10:FF:000023">
    <property type="entry name" value="PAS domain-containing sensor histidine kinase"/>
    <property type="match status" value="1"/>
</dbReference>
<reference evidence="15 16" key="1">
    <citation type="submission" date="2017-09" db="EMBL/GenBank/DDBJ databases">
        <title>Depth-based differentiation of microbial function through sediment-hosted aquifers and enrichment of novel symbionts in the deep terrestrial subsurface.</title>
        <authorList>
            <person name="Probst A.J."/>
            <person name="Ladd B."/>
            <person name="Jarett J.K."/>
            <person name="Geller-Mcgrath D.E."/>
            <person name="Sieber C.M."/>
            <person name="Emerson J.B."/>
            <person name="Anantharaman K."/>
            <person name="Thomas B.C."/>
            <person name="Malmstrom R."/>
            <person name="Stieglmeier M."/>
            <person name="Klingl A."/>
            <person name="Woyke T."/>
            <person name="Ryan C.M."/>
            <person name="Banfield J.F."/>
        </authorList>
    </citation>
    <scope>NUCLEOTIDE SEQUENCE [LARGE SCALE GENOMIC DNA]</scope>
    <source>
        <strain evidence="15">CG23_combo_of_CG06-09_8_20_14_all_39_17</strain>
    </source>
</reference>
<organism evidence="15 16">
    <name type="scientific">Candidatus Nealsonbacteria bacterium CG23_combo_of_CG06-09_8_20_14_all_39_17</name>
    <dbReference type="NCBI Taxonomy" id="1974722"/>
    <lineage>
        <taxon>Bacteria</taxon>
        <taxon>Candidatus Nealsoniibacteriota</taxon>
    </lineage>
</organism>
<sequence length="445" mass="49760">MNNIFSNAISFIKENLSITYSLFLVILIPVAFFINSYLINSNYEKNIDKIMQKKAVLVENTINTLIQNQFSDMPAIQSSIDRIMNDNKEIISLSILKPQEGGEEFEIIASGNKNIIGQKQEGQTQNLLAWNNPEGIAFLDRGNDGRFWEVTKSLSDISGKKIGLIDMSFSLKESDALINKTINDSNLILILTILFVILLIANQARLLGYVLTVTKLKEVDKMKDMFISMASHELRSPLTAIKGYLDLLKTEKDAAMVGHYIENISLSAQRLNNLVEDVLEVSRIEGNRLPIEMTIFDPGPIISQSLEEMRSSAMQKGLALNYVSPQTVLQIKADQDRFKQVLVNLISNAIKYTEKGAISVSVVVKKDKFLITVADTGIGMSSEDQANLFQKFYRIKNDYTKNVIGTGLGLWITLELIKRMQGKITVESIEGVGSHFTVHLPLASK</sequence>
<keyword evidence="13" id="KW-1133">Transmembrane helix</keyword>
<dbReference type="PRINTS" id="PR00344">
    <property type="entry name" value="BCTRLSENSOR"/>
</dbReference>
<keyword evidence="9" id="KW-0418">Kinase</keyword>
<dbReference type="PANTHER" id="PTHR43047:SF72">
    <property type="entry name" value="OSMOSENSING HISTIDINE PROTEIN KINASE SLN1"/>
    <property type="match status" value="1"/>
</dbReference>
<dbReference type="SUPFAM" id="SSF47384">
    <property type="entry name" value="Homodimeric domain of signal transducing histidine kinase"/>
    <property type="match status" value="1"/>
</dbReference>
<comment type="subcellular location">
    <subcellularLocation>
        <location evidence="2">Cell membrane</location>
    </subcellularLocation>
    <subcellularLocation>
        <location evidence="3">Membrane raft</location>
        <topology evidence="3">Multi-pass membrane protein</topology>
    </subcellularLocation>
</comment>
<dbReference type="GO" id="GO:0000155">
    <property type="term" value="F:phosphorelay sensor kinase activity"/>
    <property type="evidence" value="ECO:0007669"/>
    <property type="project" value="InterPro"/>
</dbReference>
<evidence type="ECO:0000256" key="7">
    <source>
        <dbReference type="ARBA" id="ARBA00022679"/>
    </source>
</evidence>
<evidence type="ECO:0000256" key="5">
    <source>
        <dbReference type="ARBA" id="ARBA00022475"/>
    </source>
</evidence>
<comment type="catalytic activity">
    <reaction evidence="1">
        <text>ATP + protein L-histidine = ADP + protein N-phospho-L-histidine.</text>
        <dbReference type="EC" id="2.7.13.3"/>
    </reaction>
</comment>
<dbReference type="PANTHER" id="PTHR43047">
    <property type="entry name" value="TWO-COMPONENT HISTIDINE PROTEIN KINASE"/>
    <property type="match status" value="1"/>
</dbReference>
<dbReference type="SMART" id="SM00388">
    <property type="entry name" value="HisKA"/>
    <property type="match status" value="1"/>
</dbReference>
<evidence type="ECO:0000256" key="6">
    <source>
        <dbReference type="ARBA" id="ARBA00022553"/>
    </source>
</evidence>
<evidence type="ECO:0000259" key="14">
    <source>
        <dbReference type="PROSITE" id="PS50109"/>
    </source>
</evidence>
<evidence type="ECO:0000256" key="8">
    <source>
        <dbReference type="ARBA" id="ARBA00022741"/>
    </source>
</evidence>
<keyword evidence="6" id="KW-0597">Phosphoprotein</keyword>
<dbReference type="Pfam" id="PF02518">
    <property type="entry name" value="HATPase_c"/>
    <property type="match status" value="1"/>
</dbReference>
<proteinExistence type="predicted"/>
<dbReference type="Pfam" id="PF00512">
    <property type="entry name" value="HisKA"/>
    <property type="match status" value="1"/>
</dbReference>
<dbReference type="InterPro" id="IPR036097">
    <property type="entry name" value="HisK_dim/P_sf"/>
</dbReference>
<dbReference type="Gene3D" id="1.10.287.130">
    <property type="match status" value="1"/>
</dbReference>
<gene>
    <name evidence="15" type="ORF">COX37_01360</name>
</gene>
<keyword evidence="7" id="KW-0808">Transferase</keyword>
<dbReference type="EC" id="2.7.13.3" evidence="4"/>
<dbReference type="GO" id="GO:0009927">
    <property type="term" value="F:histidine phosphotransfer kinase activity"/>
    <property type="evidence" value="ECO:0007669"/>
    <property type="project" value="TreeGrafter"/>
</dbReference>
<dbReference type="GO" id="GO:0045121">
    <property type="term" value="C:membrane raft"/>
    <property type="evidence" value="ECO:0007669"/>
    <property type="project" value="UniProtKB-SubCell"/>
</dbReference>
<evidence type="ECO:0000313" key="15">
    <source>
        <dbReference type="EMBL" id="PIP22932.1"/>
    </source>
</evidence>
<feature type="transmembrane region" description="Helical" evidence="13">
    <location>
        <begin position="187"/>
        <end position="211"/>
    </location>
</feature>
<dbReference type="EMBL" id="PCRO01000017">
    <property type="protein sequence ID" value="PIP22932.1"/>
    <property type="molecule type" value="Genomic_DNA"/>
</dbReference>
<comment type="caution">
    <text evidence="15">The sequence shown here is derived from an EMBL/GenBank/DDBJ whole genome shotgun (WGS) entry which is preliminary data.</text>
</comment>
<dbReference type="PROSITE" id="PS50109">
    <property type="entry name" value="HIS_KIN"/>
    <property type="match status" value="1"/>
</dbReference>
<accession>A0A2G9YUS2</accession>
<dbReference type="InterPro" id="IPR003661">
    <property type="entry name" value="HisK_dim/P_dom"/>
</dbReference>
<evidence type="ECO:0000256" key="10">
    <source>
        <dbReference type="ARBA" id="ARBA00022840"/>
    </source>
</evidence>
<evidence type="ECO:0000256" key="3">
    <source>
        <dbReference type="ARBA" id="ARBA00004314"/>
    </source>
</evidence>
<evidence type="ECO:0000256" key="1">
    <source>
        <dbReference type="ARBA" id="ARBA00000085"/>
    </source>
</evidence>
<keyword evidence="5" id="KW-1003">Cell membrane</keyword>
<evidence type="ECO:0000256" key="13">
    <source>
        <dbReference type="SAM" id="Phobius"/>
    </source>
</evidence>